<feature type="chain" id="PRO_5045692206" evidence="2">
    <location>
        <begin position="25"/>
        <end position="163"/>
    </location>
</feature>
<feature type="compositionally biased region" description="Basic and acidic residues" evidence="1">
    <location>
        <begin position="136"/>
        <end position="152"/>
    </location>
</feature>
<evidence type="ECO:0000256" key="2">
    <source>
        <dbReference type="SAM" id="SignalP"/>
    </source>
</evidence>
<protein>
    <submittedName>
        <fullName evidence="3">Uncharacterized protein</fullName>
    </submittedName>
</protein>
<evidence type="ECO:0000313" key="4">
    <source>
        <dbReference type="Proteomes" id="UP001595886"/>
    </source>
</evidence>
<evidence type="ECO:0000313" key="3">
    <source>
        <dbReference type="EMBL" id="MFC4820828.1"/>
    </source>
</evidence>
<proteinExistence type="predicted"/>
<dbReference type="PROSITE" id="PS51257">
    <property type="entry name" value="PROKAR_LIPOPROTEIN"/>
    <property type="match status" value="1"/>
</dbReference>
<feature type="signal peptide" evidence="2">
    <location>
        <begin position="1"/>
        <end position="24"/>
    </location>
</feature>
<gene>
    <name evidence="3" type="ORF">ACFO6Q_10860</name>
</gene>
<keyword evidence="2" id="KW-0732">Signal</keyword>
<name>A0ABV9QVM6_9GAMM</name>
<keyword evidence="4" id="KW-1185">Reference proteome</keyword>
<dbReference type="EMBL" id="JBHSHD010000008">
    <property type="protein sequence ID" value="MFC4820828.1"/>
    <property type="molecule type" value="Genomic_DNA"/>
</dbReference>
<dbReference type="RefSeq" id="WP_380020883.1">
    <property type="nucleotide sequence ID" value="NZ_JBHSHD010000008.1"/>
</dbReference>
<accession>A0ABV9QVM6</accession>
<organism evidence="3 4">
    <name type="scientific">Dokdonella ginsengisoli</name>
    <dbReference type="NCBI Taxonomy" id="363846"/>
    <lineage>
        <taxon>Bacteria</taxon>
        <taxon>Pseudomonadati</taxon>
        <taxon>Pseudomonadota</taxon>
        <taxon>Gammaproteobacteria</taxon>
        <taxon>Lysobacterales</taxon>
        <taxon>Rhodanobacteraceae</taxon>
        <taxon>Dokdonella</taxon>
    </lineage>
</organism>
<reference evidence="4" key="1">
    <citation type="journal article" date="2019" name="Int. J. Syst. Evol. Microbiol.">
        <title>The Global Catalogue of Microorganisms (GCM) 10K type strain sequencing project: providing services to taxonomists for standard genome sequencing and annotation.</title>
        <authorList>
            <consortium name="The Broad Institute Genomics Platform"/>
            <consortium name="The Broad Institute Genome Sequencing Center for Infectious Disease"/>
            <person name="Wu L."/>
            <person name="Ma J."/>
        </authorList>
    </citation>
    <scope>NUCLEOTIDE SEQUENCE [LARGE SCALE GENOMIC DNA]</scope>
    <source>
        <strain evidence="4">CCUG 30340</strain>
    </source>
</reference>
<sequence>MKVLKSLGLLLALAACGVAGTAAAKGAQWAFKADTPAQFAEQATKVRDGMRPNGQYGNIGVSDRNAVEADLNRIAELLARKGSASALSDGEQVDLANAQERINAVLTRNDGDRLVCTYERRSGSNFKYKNCMTASQRERTRQQSMDGMDRLTRQQPVPDLQRK</sequence>
<feature type="region of interest" description="Disordered" evidence="1">
    <location>
        <begin position="131"/>
        <end position="163"/>
    </location>
</feature>
<evidence type="ECO:0000256" key="1">
    <source>
        <dbReference type="SAM" id="MobiDB-lite"/>
    </source>
</evidence>
<comment type="caution">
    <text evidence="3">The sequence shown here is derived from an EMBL/GenBank/DDBJ whole genome shotgun (WGS) entry which is preliminary data.</text>
</comment>
<dbReference type="Proteomes" id="UP001595886">
    <property type="component" value="Unassembled WGS sequence"/>
</dbReference>